<dbReference type="InterPro" id="IPR042099">
    <property type="entry name" value="ANL_N_sf"/>
</dbReference>
<proteinExistence type="predicted"/>
<protein>
    <recommendedName>
        <fullName evidence="4">Carrier domain-containing protein</fullName>
    </recommendedName>
</protein>
<dbReference type="InterPro" id="IPR010071">
    <property type="entry name" value="AA_adenyl_dom"/>
</dbReference>
<keyword evidence="3" id="KW-0597">Phosphoprotein</keyword>
<dbReference type="Gene3D" id="3.30.559.30">
    <property type="entry name" value="Nonribosomal peptide synthetase, condensation domain"/>
    <property type="match status" value="1"/>
</dbReference>
<dbReference type="Gene3D" id="3.40.50.12780">
    <property type="entry name" value="N-terminal domain of ligase-like"/>
    <property type="match status" value="1"/>
</dbReference>
<accession>A0ABN0UPA3</accession>
<evidence type="ECO:0000256" key="3">
    <source>
        <dbReference type="ARBA" id="ARBA00022553"/>
    </source>
</evidence>
<name>A0ABN0UPA3_9PSEU</name>
<dbReference type="Pfam" id="PF00668">
    <property type="entry name" value="Condensation"/>
    <property type="match status" value="1"/>
</dbReference>
<evidence type="ECO:0000313" key="5">
    <source>
        <dbReference type="EMBL" id="GAA0257097.1"/>
    </source>
</evidence>
<evidence type="ECO:0000256" key="2">
    <source>
        <dbReference type="ARBA" id="ARBA00022450"/>
    </source>
</evidence>
<reference evidence="5 6" key="1">
    <citation type="journal article" date="2019" name="Int. J. Syst. Evol. Microbiol.">
        <title>The Global Catalogue of Microorganisms (GCM) 10K type strain sequencing project: providing services to taxonomists for standard genome sequencing and annotation.</title>
        <authorList>
            <consortium name="The Broad Institute Genomics Platform"/>
            <consortium name="The Broad Institute Genome Sequencing Center for Infectious Disease"/>
            <person name="Wu L."/>
            <person name="Ma J."/>
        </authorList>
    </citation>
    <scope>NUCLEOTIDE SEQUENCE [LARGE SCALE GENOMIC DNA]</scope>
    <source>
        <strain evidence="5 6">JCM 3380</strain>
    </source>
</reference>
<gene>
    <name evidence="5" type="ORF">GCM10010492_67540</name>
</gene>
<dbReference type="Gene3D" id="1.10.1200.10">
    <property type="entry name" value="ACP-like"/>
    <property type="match status" value="1"/>
</dbReference>
<dbReference type="InterPro" id="IPR001242">
    <property type="entry name" value="Condensation_dom"/>
</dbReference>
<organism evidence="5 6">
    <name type="scientific">Saccharothrix mutabilis subsp. mutabilis</name>
    <dbReference type="NCBI Taxonomy" id="66855"/>
    <lineage>
        <taxon>Bacteria</taxon>
        <taxon>Bacillati</taxon>
        <taxon>Actinomycetota</taxon>
        <taxon>Actinomycetes</taxon>
        <taxon>Pseudonocardiales</taxon>
        <taxon>Pseudonocardiaceae</taxon>
        <taxon>Saccharothrix</taxon>
    </lineage>
</organism>
<dbReference type="PANTHER" id="PTHR45527:SF1">
    <property type="entry name" value="FATTY ACID SYNTHASE"/>
    <property type="match status" value="1"/>
</dbReference>
<dbReference type="PROSITE" id="PS50075">
    <property type="entry name" value="CARRIER"/>
    <property type="match status" value="1"/>
</dbReference>
<dbReference type="InterPro" id="IPR009081">
    <property type="entry name" value="PP-bd_ACP"/>
</dbReference>
<keyword evidence="6" id="KW-1185">Reference proteome</keyword>
<dbReference type="EMBL" id="BAAABU010000025">
    <property type="protein sequence ID" value="GAA0257097.1"/>
    <property type="molecule type" value="Genomic_DNA"/>
</dbReference>
<dbReference type="InterPro" id="IPR000873">
    <property type="entry name" value="AMP-dep_synth/lig_dom"/>
</dbReference>
<dbReference type="SMART" id="SM00823">
    <property type="entry name" value="PKS_PP"/>
    <property type="match status" value="1"/>
</dbReference>
<dbReference type="InterPro" id="IPR020806">
    <property type="entry name" value="PKS_PP-bd"/>
</dbReference>
<dbReference type="Gene3D" id="3.30.300.30">
    <property type="match status" value="1"/>
</dbReference>
<dbReference type="InterPro" id="IPR045851">
    <property type="entry name" value="AMP-bd_C_sf"/>
</dbReference>
<dbReference type="PROSITE" id="PS00455">
    <property type="entry name" value="AMP_BINDING"/>
    <property type="match status" value="1"/>
</dbReference>
<evidence type="ECO:0000313" key="6">
    <source>
        <dbReference type="Proteomes" id="UP001500416"/>
    </source>
</evidence>
<comment type="cofactor">
    <cofactor evidence="1">
        <name>pantetheine 4'-phosphate</name>
        <dbReference type="ChEBI" id="CHEBI:47942"/>
    </cofactor>
</comment>
<dbReference type="Pfam" id="PF00501">
    <property type="entry name" value="AMP-binding"/>
    <property type="match status" value="1"/>
</dbReference>
<dbReference type="InterPro" id="IPR036736">
    <property type="entry name" value="ACP-like_sf"/>
</dbReference>
<keyword evidence="2" id="KW-0596">Phosphopantetheine</keyword>
<evidence type="ECO:0000259" key="4">
    <source>
        <dbReference type="PROSITE" id="PS50075"/>
    </source>
</evidence>
<dbReference type="InterPro" id="IPR020845">
    <property type="entry name" value="AMP-binding_CS"/>
</dbReference>
<dbReference type="InterPro" id="IPR023213">
    <property type="entry name" value="CAT-like_dom_sf"/>
</dbReference>
<comment type="caution">
    <text evidence="5">The sequence shown here is derived from an EMBL/GenBank/DDBJ whole genome shotgun (WGS) entry which is preliminary data.</text>
</comment>
<dbReference type="PANTHER" id="PTHR45527">
    <property type="entry name" value="NONRIBOSOMAL PEPTIDE SYNTHETASE"/>
    <property type="match status" value="1"/>
</dbReference>
<evidence type="ECO:0000256" key="1">
    <source>
        <dbReference type="ARBA" id="ARBA00001957"/>
    </source>
</evidence>
<dbReference type="SUPFAM" id="SSF52777">
    <property type="entry name" value="CoA-dependent acyltransferases"/>
    <property type="match status" value="2"/>
</dbReference>
<dbReference type="Proteomes" id="UP001500416">
    <property type="component" value="Unassembled WGS sequence"/>
</dbReference>
<dbReference type="Pfam" id="PF00550">
    <property type="entry name" value="PP-binding"/>
    <property type="match status" value="1"/>
</dbReference>
<dbReference type="NCBIfam" id="TIGR01733">
    <property type="entry name" value="AA-adenyl-dom"/>
    <property type="match status" value="1"/>
</dbReference>
<dbReference type="CDD" id="cd05930">
    <property type="entry name" value="A_NRPS"/>
    <property type="match status" value="1"/>
</dbReference>
<dbReference type="RefSeq" id="WP_343938656.1">
    <property type="nucleotide sequence ID" value="NZ_BAAABU010000025.1"/>
</dbReference>
<dbReference type="SUPFAM" id="SSF56801">
    <property type="entry name" value="Acetyl-CoA synthetase-like"/>
    <property type="match status" value="1"/>
</dbReference>
<feature type="domain" description="Carrier" evidence="4">
    <location>
        <begin position="1000"/>
        <end position="1075"/>
    </location>
</feature>
<dbReference type="SUPFAM" id="SSF47336">
    <property type="entry name" value="ACP-like"/>
    <property type="match status" value="1"/>
</dbReference>
<sequence length="1080" mass="114974">MTTDTTTPATTATDTAQADTAQADTGLAALPLTESQKGLLVVDGWVTTAQIYNQLMHVELDPSLPPDTVLDALTVLVAVQPGLRQVFLSLPEPHARLTPPPTRETLPLERVDSPAPTYAAACSTLAAKLGGEPFDLHTGPAYRFGYVRATDGSAAAVILCAHHVVGDGVSMGPLVRDLEAALAGKLTTDLVAARETAFVRELNAQNRTATAQSTVDAAGAWAERLRDVPPLVLSPRPDRPHETDFTGARVSWLLSERDNELLRQTCKRLSVTPFVLFTAVYGAVLARHGGVTSVLVGSPFTARRTVGSYDLCGFFVNTLPVRVDVDWSRTVDEHVGEVVRAAVDHCRANVGVTFNQLVALLRRDRTSNRNPLFSAMLAMQDTFEGTPGSTVLDVREPGNDTAKFDLWLGATPREGGWLLELEYDRQLIAPAVADGLLDSLRTALRRAVADGTRPVADLFTDSSWVDSLRTDGYPGRVPAATLVDWVRDTARTSPDAPAIEEPGAGLTYAELVAGAERLAGELVARGVRPHDVVGLAAETLCDTTTALFAILMCGATFLPLDPTLPADRLEYMADKAGCRLVVGRGVELAGVEVVPATPRDIQSAAAGEVPGSAAAGEVPGSAAAGEVPGGVAEAAPYLMFTSGSSGLPKGVLMGHGPLLNLTAWQIGYLNQGRETRFLQYAPLGFDVSFQEIVPTLAAGGTVVGRGGVDRRDFPALVRHVATTQVTHVYLPVAALRPFVQAAKDARTSFPHLRHVCVSGEQLMVDDGIRDFFVRHPHCALVNLYGPTETHAVTTHRLTAAQATWPAHVPIGLPLHGVTAYVVDQTGHLAPAGVPGDLHLGGLCPAEGYLNDPEKTAKGFLPDRFAGTGRMYRTGDLVVRDEHGVLVFLGRGDTQVKIRGYRVELGEIDTVANGVEGVRQAVTVAVGAGADRELVLFLVGGADHRRVRDRLAAALPSYMVPTRIHDLDKVPTSGTGKTDHAALAELAGRLQKTPESTGPVEYADGLERDLAALWCEVLDVEEVEPDRSLLEYGAHSLNVFTALARVEEDHGVAVPVADFFRVPTVSALAALVRRLREEDGS</sequence>
<dbReference type="Gene3D" id="3.30.559.10">
    <property type="entry name" value="Chloramphenicol acetyltransferase-like domain"/>
    <property type="match status" value="1"/>
</dbReference>